<organism evidence="2 3">
    <name type="scientific">Methylobacterium brachythecii</name>
    <dbReference type="NCBI Taxonomy" id="1176177"/>
    <lineage>
        <taxon>Bacteria</taxon>
        <taxon>Pseudomonadati</taxon>
        <taxon>Pseudomonadota</taxon>
        <taxon>Alphaproteobacteria</taxon>
        <taxon>Hyphomicrobiales</taxon>
        <taxon>Methylobacteriaceae</taxon>
        <taxon>Methylobacterium</taxon>
    </lineage>
</organism>
<evidence type="ECO:0000313" key="2">
    <source>
        <dbReference type="EMBL" id="MBB3904774.1"/>
    </source>
</evidence>
<sequence>MLAANDNMPAPISSGIEAWGATPDEQKSRFGELCENLPAETFQLCDAAVGKINVTDLTA</sequence>
<feature type="region of interest" description="Disordered" evidence="1">
    <location>
        <begin position="1"/>
        <end position="21"/>
    </location>
</feature>
<evidence type="ECO:0000313" key="3">
    <source>
        <dbReference type="Proteomes" id="UP000517759"/>
    </source>
</evidence>
<accession>A0A7W6F8T0</accession>
<dbReference type="Proteomes" id="UP000517759">
    <property type="component" value="Unassembled WGS sequence"/>
</dbReference>
<evidence type="ECO:0000256" key="1">
    <source>
        <dbReference type="SAM" id="MobiDB-lite"/>
    </source>
</evidence>
<comment type="caution">
    <text evidence="2">The sequence shown here is derived from an EMBL/GenBank/DDBJ whole genome shotgun (WGS) entry which is preliminary data.</text>
</comment>
<proteinExistence type="predicted"/>
<dbReference type="RefSeq" id="WP_183508882.1">
    <property type="nucleotide sequence ID" value="NZ_BSPG01000024.1"/>
</dbReference>
<protein>
    <submittedName>
        <fullName evidence="2">Uncharacterized protein</fullName>
    </submittedName>
</protein>
<gene>
    <name evidence="2" type="ORF">GGR33_004297</name>
</gene>
<dbReference type="AlphaFoldDB" id="A0A7W6F8T0"/>
<reference evidence="2 3" key="1">
    <citation type="submission" date="2020-08" db="EMBL/GenBank/DDBJ databases">
        <title>Genomic Encyclopedia of Type Strains, Phase IV (KMG-IV): sequencing the most valuable type-strain genomes for metagenomic binning, comparative biology and taxonomic classification.</title>
        <authorList>
            <person name="Goeker M."/>
        </authorList>
    </citation>
    <scope>NUCLEOTIDE SEQUENCE [LARGE SCALE GENOMIC DNA]</scope>
    <source>
        <strain evidence="2 3">DSM 24105</strain>
    </source>
</reference>
<name>A0A7W6F8T0_9HYPH</name>
<dbReference type="EMBL" id="JACIDN010000008">
    <property type="protein sequence ID" value="MBB3904774.1"/>
    <property type="molecule type" value="Genomic_DNA"/>
</dbReference>